<keyword evidence="5" id="KW-0804">Transcription</keyword>
<dbReference type="InterPro" id="IPR024137">
    <property type="entry name" value="His_deAcase_cplx_SAP130"/>
</dbReference>
<feature type="region of interest" description="Disordered" evidence="7">
    <location>
        <begin position="271"/>
        <end position="304"/>
    </location>
</feature>
<feature type="region of interest" description="Disordered" evidence="7">
    <location>
        <begin position="383"/>
        <end position="414"/>
    </location>
</feature>
<gene>
    <name evidence="9" type="ORF">EEDITHA_LOCUS20400</name>
</gene>
<evidence type="ECO:0000256" key="1">
    <source>
        <dbReference type="ARBA" id="ARBA00004123"/>
    </source>
</evidence>
<name>A0AAU9V821_EUPED</name>
<feature type="compositionally biased region" description="Low complexity" evidence="7">
    <location>
        <begin position="289"/>
        <end position="304"/>
    </location>
</feature>
<keyword evidence="3" id="KW-0678">Repressor</keyword>
<evidence type="ECO:0000313" key="9">
    <source>
        <dbReference type="EMBL" id="CAH2106238.1"/>
    </source>
</evidence>
<keyword evidence="6" id="KW-0539">Nucleus</keyword>
<accession>A0AAU9V821</accession>
<protein>
    <recommendedName>
        <fullName evidence="8">Histone deacetylase complex subunit SAP130 C-terminal domain-containing protein</fullName>
    </recommendedName>
</protein>
<comment type="subcellular location">
    <subcellularLocation>
        <location evidence="1">Nucleus</location>
    </subcellularLocation>
</comment>
<comment type="caution">
    <text evidence="9">The sequence shown here is derived from an EMBL/GenBank/DDBJ whole genome shotgun (WGS) entry which is preliminary data.</text>
</comment>
<dbReference type="GO" id="GO:0070822">
    <property type="term" value="C:Sin3-type complex"/>
    <property type="evidence" value="ECO:0007669"/>
    <property type="project" value="TreeGrafter"/>
</dbReference>
<dbReference type="Proteomes" id="UP001153954">
    <property type="component" value="Unassembled WGS sequence"/>
</dbReference>
<feature type="compositionally biased region" description="Low complexity" evidence="7">
    <location>
        <begin position="395"/>
        <end position="414"/>
    </location>
</feature>
<feature type="compositionally biased region" description="Pro residues" evidence="7">
    <location>
        <begin position="329"/>
        <end position="353"/>
    </location>
</feature>
<feature type="region of interest" description="Disordered" evidence="7">
    <location>
        <begin position="320"/>
        <end position="353"/>
    </location>
</feature>
<evidence type="ECO:0000256" key="3">
    <source>
        <dbReference type="ARBA" id="ARBA00022491"/>
    </source>
</evidence>
<feature type="compositionally biased region" description="Polar residues" evidence="7">
    <location>
        <begin position="439"/>
        <end position="456"/>
    </location>
</feature>
<evidence type="ECO:0000313" key="10">
    <source>
        <dbReference type="Proteomes" id="UP001153954"/>
    </source>
</evidence>
<feature type="compositionally biased region" description="Polar residues" evidence="7">
    <location>
        <begin position="470"/>
        <end position="483"/>
    </location>
</feature>
<dbReference type="PANTHER" id="PTHR13497">
    <property type="entry name" value="HISTONE DEACETYLASE COMPLEX SUBUNIT SAP130"/>
    <property type="match status" value="1"/>
</dbReference>
<dbReference type="Pfam" id="PF16014">
    <property type="entry name" value="SAP130_C"/>
    <property type="match status" value="1"/>
</dbReference>
<dbReference type="AlphaFoldDB" id="A0AAU9V821"/>
<feature type="compositionally biased region" description="Pro residues" evidence="7">
    <location>
        <begin position="278"/>
        <end position="288"/>
    </location>
</feature>
<feature type="compositionally biased region" description="Low complexity" evidence="7">
    <location>
        <begin position="515"/>
        <end position="533"/>
    </location>
</feature>
<feature type="domain" description="Histone deacetylase complex subunit SAP130 C-terminal" evidence="8">
    <location>
        <begin position="586"/>
        <end position="722"/>
    </location>
</feature>
<sequence>MSNNLENERSVTTGKMYPIDLAPQKITIVKSMTNSEVKMAHLISGQPKTTSSTGSMGLMRTAAQIISPGVPSQPQIIVSGSPILQGTQIVSQGSQLIGQNSQIISQSQLIPSGQILSPGTQIISQGTQLSAQASNNNTVSSSVQSSNVSTGNGTQLLNVGSLVSGAANLVVSSSVRTLPPSVRVLPPIPQHNTRPVLSNMNVNNSAGVLVNKGVTSHVPRGLAAGASLAVRPVTNPQPAASQGVIKGGAWSNGSRGGRGRALVYGCRARSPAPRTAAPAPPAAAPPASSPLAPHAPHAPHAPLVSLPTTSVLTSSGVISSTVRGAGPRTPTPAPPAPPAAPAAPPAPAAAPRPLPLLQRNYQPAKVVGVPSVGVRGVGNSAPPQLYYEVPRPSPHHQQQQQSQQQLQTTLQQQLPHQVPRPLTPYAHVQPAQVSVVNTQSLSETRQTSASVQNSNVLPRPSILRKRDTDGSPTKNLSHSNTNSVTTIVSASNIGNMSSVTLGQVYSEGSGWEDVPTGTGSGSTTISAPSSPAPDLDPDPAPEQDLSPRKKPRKQILSNEVRQCDFPAEDTPPSPPPAVSVTPFPKRPSLSSSYVCEWRGTERHFARPADVRRREPRARDIVAIASQRHVLTSAEGWKVHHLTAQMDDLVSLEADVGQQLMGVLRALETASPRANTHLKSLQHTLLELIKGNIQRSKIVCEGIQEAREDILRVFKHRNFVSDILTRQADKRCFRKHRSQS</sequence>
<evidence type="ECO:0000256" key="2">
    <source>
        <dbReference type="ARBA" id="ARBA00007859"/>
    </source>
</evidence>
<keyword evidence="10" id="KW-1185">Reference proteome</keyword>
<feature type="region of interest" description="Disordered" evidence="7">
    <location>
        <begin position="510"/>
        <end position="584"/>
    </location>
</feature>
<dbReference type="InterPro" id="IPR031963">
    <property type="entry name" value="SAP130_C"/>
</dbReference>
<evidence type="ECO:0000259" key="8">
    <source>
        <dbReference type="Pfam" id="PF16014"/>
    </source>
</evidence>
<evidence type="ECO:0000256" key="4">
    <source>
        <dbReference type="ARBA" id="ARBA00023015"/>
    </source>
</evidence>
<comment type="similarity">
    <text evidence="2">Belongs to the SAP130 family.</text>
</comment>
<reference evidence="9" key="1">
    <citation type="submission" date="2022-03" db="EMBL/GenBank/DDBJ databases">
        <authorList>
            <person name="Tunstrom K."/>
        </authorList>
    </citation>
    <scope>NUCLEOTIDE SEQUENCE</scope>
</reference>
<dbReference type="PANTHER" id="PTHR13497:SF3">
    <property type="entry name" value="HISTONE DEACETYLASE COMPLEX SUBUNIT SAP130"/>
    <property type="match status" value="1"/>
</dbReference>
<proteinExistence type="inferred from homology"/>
<evidence type="ECO:0000256" key="6">
    <source>
        <dbReference type="ARBA" id="ARBA00023242"/>
    </source>
</evidence>
<dbReference type="EMBL" id="CAKOGL010000029">
    <property type="protein sequence ID" value="CAH2106238.1"/>
    <property type="molecule type" value="Genomic_DNA"/>
</dbReference>
<evidence type="ECO:0000256" key="5">
    <source>
        <dbReference type="ARBA" id="ARBA00023163"/>
    </source>
</evidence>
<evidence type="ECO:0000256" key="7">
    <source>
        <dbReference type="SAM" id="MobiDB-lite"/>
    </source>
</evidence>
<keyword evidence="4" id="KW-0805">Transcription regulation</keyword>
<dbReference type="GO" id="GO:0000122">
    <property type="term" value="P:negative regulation of transcription by RNA polymerase II"/>
    <property type="evidence" value="ECO:0007669"/>
    <property type="project" value="TreeGrafter"/>
</dbReference>
<feature type="region of interest" description="Disordered" evidence="7">
    <location>
        <begin position="439"/>
        <end position="483"/>
    </location>
</feature>
<organism evidence="9 10">
    <name type="scientific">Euphydryas editha</name>
    <name type="common">Edith's checkerspot</name>
    <dbReference type="NCBI Taxonomy" id="104508"/>
    <lineage>
        <taxon>Eukaryota</taxon>
        <taxon>Metazoa</taxon>
        <taxon>Ecdysozoa</taxon>
        <taxon>Arthropoda</taxon>
        <taxon>Hexapoda</taxon>
        <taxon>Insecta</taxon>
        <taxon>Pterygota</taxon>
        <taxon>Neoptera</taxon>
        <taxon>Endopterygota</taxon>
        <taxon>Lepidoptera</taxon>
        <taxon>Glossata</taxon>
        <taxon>Ditrysia</taxon>
        <taxon>Papilionoidea</taxon>
        <taxon>Nymphalidae</taxon>
        <taxon>Nymphalinae</taxon>
        <taxon>Euphydryas</taxon>
    </lineage>
</organism>